<dbReference type="Proteomes" id="UP000324575">
    <property type="component" value="Unassembled WGS sequence"/>
</dbReference>
<dbReference type="SUPFAM" id="SSF46689">
    <property type="entry name" value="Homeodomain-like"/>
    <property type="match status" value="1"/>
</dbReference>
<evidence type="ECO:0000313" key="6">
    <source>
        <dbReference type="Proteomes" id="UP000324575"/>
    </source>
</evidence>
<evidence type="ECO:0000256" key="3">
    <source>
        <dbReference type="ARBA" id="ARBA00023163"/>
    </source>
</evidence>
<dbReference type="GO" id="GO:0003700">
    <property type="term" value="F:DNA-binding transcription factor activity"/>
    <property type="evidence" value="ECO:0007669"/>
    <property type="project" value="InterPro"/>
</dbReference>
<dbReference type="SMART" id="SM00342">
    <property type="entry name" value="HTH_ARAC"/>
    <property type="match status" value="1"/>
</dbReference>
<dbReference type="InterPro" id="IPR018060">
    <property type="entry name" value="HTH_AraC"/>
</dbReference>
<dbReference type="Gene3D" id="1.10.10.60">
    <property type="entry name" value="Homeodomain-like"/>
    <property type="match status" value="1"/>
</dbReference>
<name>A0A5M8NXR9_9BACT</name>
<keyword evidence="1" id="KW-0805">Transcription regulation</keyword>
<evidence type="ECO:0000256" key="2">
    <source>
        <dbReference type="ARBA" id="ARBA00023125"/>
    </source>
</evidence>
<organism evidence="5 6">
    <name type="scientific">Candidatus Ordinivivax streblomastigis</name>
    <dbReference type="NCBI Taxonomy" id="2540710"/>
    <lineage>
        <taxon>Bacteria</taxon>
        <taxon>Pseudomonadati</taxon>
        <taxon>Bacteroidota</taxon>
        <taxon>Bacteroidia</taxon>
        <taxon>Bacteroidales</taxon>
        <taxon>Candidatus Ordinivivax</taxon>
    </lineage>
</organism>
<keyword evidence="3" id="KW-0804">Transcription</keyword>
<dbReference type="PANTHER" id="PTHR43280">
    <property type="entry name" value="ARAC-FAMILY TRANSCRIPTIONAL REGULATOR"/>
    <property type="match status" value="1"/>
</dbReference>
<feature type="domain" description="HTH araC/xylS-type" evidence="4">
    <location>
        <begin position="14"/>
        <end position="109"/>
    </location>
</feature>
<dbReference type="GO" id="GO:0043565">
    <property type="term" value="F:sequence-specific DNA binding"/>
    <property type="evidence" value="ECO:0007669"/>
    <property type="project" value="InterPro"/>
</dbReference>
<dbReference type="PANTHER" id="PTHR43280:SF28">
    <property type="entry name" value="HTH-TYPE TRANSCRIPTIONAL ACTIVATOR RHAS"/>
    <property type="match status" value="1"/>
</dbReference>
<dbReference type="EMBL" id="SNRX01000207">
    <property type="protein sequence ID" value="KAA6299859.1"/>
    <property type="molecule type" value="Genomic_DNA"/>
</dbReference>
<proteinExistence type="predicted"/>
<dbReference type="PROSITE" id="PS01124">
    <property type="entry name" value="HTH_ARAC_FAMILY_2"/>
    <property type="match status" value="1"/>
</dbReference>
<protein>
    <submittedName>
        <fullName evidence="5">Regulatory protein SoxS</fullName>
    </submittedName>
</protein>
<evidence type="ECO:0000259" key="4">
    <source>
        <dbReference type="PROSITE" id="PS01124"/>
    </source>
</evidence>
<dbReference type="InterPro" id="IPR009057">
    <property type="entry name" value="Homeodomain-like_sf"/>
</dbReference>
<dbReference type="AlphaFoldDB" id="A0A5M8NXR9"/>
<comment type="caution">
    <text evidence="5">The sequence shown here is derived from an EMBL/GenBank/DDBJ whole genome shotgun (WGS) entry which is preliminary data.</text>
</comment>
<keyword evidence="2" id="KW-0238">DNA-binding</keyword>
<accession>A0A5M8NXR9</accession>
<sequence>MRNSTESIYRQKVNQVINYISVHLHQPLQLDVLAEHINVSQRALLRIARSVLNEPLSAYVTRQRIERAVMYMQTEEMSLTTLAGTVALTIPNRFQKPLKNSLEYHRRPI</sequence>
<evidence type="ECO:0000313" key="5">
    <source>
        <dbReference type="EMBL" id="KAA6299859.1"/>
    </source>
</evidence>
<gene>
    <name evidence="5" type="ORF">EZS26_004000</name>
</gene>
<reference evidence="5 6" key="1">
    <citation type="submission" date="2019-03" db="EMBL/GenBank/DDBJ databases">
        <title>Single cell metagenomics reveals metabolic interactions within the superorganism composed of flagellate Streblomastix strix and complex community of Bacteroidetes bacteria on its surface.</title>
        <authorList>
            <person name="Treitli S.C."/>
            <person name="Kolisko M."/>
            <person name="Husnik F."/>
            <person name="Keeling P."/>
            <person name="Hampl V."/>
        </authorList>
    </citation>
    <scope>NUCLEOTIDE SEQUENCE [LARGE SCALE GENOMIC DNA]</scope>
    <source>
        <strain evidence="5">St1</strain>
    </source>
</reference>
<evidence type="ECO:0000256" key="1">
    <source>
        <dbReference type="ARBA" id="ARBA00023015"/>
    </source>
</evidence>